<dbReference type="Pfam" id="PF13499">
    <property type="entry name" value="EF-hand_7"/>
    <property type="match status" value="1"/>
</dbReference>
<gene>
    <name evidence="3" type="ORF">PCOR1329_LOCUS56587</name>
</gene>
<dbReference type="InterPro" id="IPR011992">
    <property type="entry name" value="EF-hand-dom_pair"/>
</dbReference>
<dbReference type="PROSITE" id="PS00018">
    <property type="entry name" value="EF_HAND_1"/>
    <property type="match status" value="1"/>
</dbReference>
<keyword evidence="1" id="KW-0106">Calcium</keyword>
<proteinExistence type="predicted"/>
<feature type="domain" description="EF-hand" evidence="2">
    <location>
        <begin position="66"/>
        <end position="101"/>
    </location>
</feature>
<sequence length="141" mass="15902">MVESALRTANEDQVAKRAWDDMRRKNMMPKLRNLFMTLDTTGDGEVDLEEILNAPSDIKEAMQHIVGLNQLEEVFHLLDYDGSGTVDINEFVEGILRSQGEKPSELFVIMKQGKAILHRLGHLRPSRRSSIEIGCHGDTSP</sequence>
<dbReference type="InterPro" id="IPR018247">
    <property type="entry name" value="EF_Hand_1_Ca_BS"/>
</dbReference>
<dbReference type="Proteomes" id="UP001189429">
    <property type="component" value="Unassembled WGS sequence"/>
</dbReference>
<name>A0ABN9VBS8_9DINO</name>
<dbReference type="PROSITE" id="PS50222">
    <property type="entry name" value="EF_HAND_2"/>
    <property type="match status" value="2"/>
</dbReference>
<dbReference type="SMART" id="SM00054">
    <property type="entry name" value="EFh"/>
    <property type="match status" value="2"/>
</dbReference>
<evidence type="ECO:0000313" key="4">
    <source>
        <dbReference type="Proteomes" id="UP001189429"/>
    </source>
</evidence>
<evidence type="ECO:0000313" key="3">
    <source>
        <dbReference type="EMBL" id="CAK0870496.1"/>
    </source>
</evidence>
<reference evidence="3" key="1">
    <citation type="submission" date="2023-10" db="EMBL/GenBank/DDBJ databases">
        <authorList>
            <person name="Chen Y."/>
            <person name="Shah S."/>
            <person name="Dougan E. K."/>
            <person name="Thang M."/>
            <person name="Chan C."/>
        </authorList>
    </citation>
    <scope>NUCLEOTIDE SEQUENCE [LARGE SCALE GENOMIC DNA]</scope>
</reference>
<dbReference type="SUPFAM" id="SSF47473">
    <property type="entry name" value="EF-hand"/>
    <property type="match status" value="1"/>
</dbReference>
<feature type="domain" description="EF-hand" evidence="2">
    <location>
        <begin position="26"/>
        <end position="61"/>
    </location>
</feature>
<dbReference type="EMBL" id="CAUYUJ010016968">
    <property type="protein sequence ID" value="CAK0870496.1"/>
    <property type="molecule type" value="Genomic_DNA"/>
</dbReference>
<dbReference type="InterPro" id="IPR002048">
    <property type="entry name" value="EF_hand_dom"/>
</dbReference>
<protein>
    <recommendedName>
        <fullName evidence="2">EF-hand domain-containing protein</fullName>
    </recommendedName>
</protein>
<dbReference type="Gene3D" id="1.10.238.10">
    <property type="entry name" value="EF-hand"/>
    <property type="match status" value="1"/>
</dbReference>
<evidence type="ECO:0000259" key="2">
    <source>
        <dbReference type="PROSITE" id="PS50222"/>
    </source>
</evidence>
<dbReference type="CDD" id="cd00051">
    <property type="entry name" value="EFh"/>
    <property type="match status" value="1"/>
</dbReference>
<evidence type="ECO:0000256" key="1">
    <source>
        <dbReference type="ARBA" id="ARBA00022837"/>
    </source>
</evidence>
<organism evidence="3 4">
    <name type="scientific">Prorocentrum cordatum</name>
    <dbReference type="NCBI Taxonomy" id="2364126"/>
    <lineage>
        <taxon>Eukaryota</taxon>
        <taxon>Sar</taxon>
        <taxon>Alveolata</taxon>
        <taxon>Dinophyceae</taxon>
        <taxon>Prorocentrales</taxon>
        <taxon>Prorocentraceae</taxon>
        <taxon>Prorocentrum</taxon>
    </lineage>
</organism>
<comment type="caution">
    <text evidence="3">The sequence shown here is derived from an EMBL/GenBank/DDBJ whole genome shotgun (WGS) entry which is preliminary data.</text>
</comment>
<accession>A0ABN9VBS8</accession>
<keyword evidence="4" id="KW-1185">Reference proteome</keyword>